<evidence type="ECO:0008006" key="4">
    <source>
        <dbReference type="Google" id="ProtNLM"/>
    </source>
</evidence>
<accession>A0ABS3UMZ1</accession>
<organism evidence="2 3">
    <name type="scientific">Actinoplanes flavus</name>
    <dbReference type="NCBI Taxonomy" id="2820290"/>
    <lineage>
        <taxon>Bacteria</taxon>
        <taxon>Bacillati</taxon>
        <taxon>Actinomycetota</taxon>
        <taxon>Actinomycetes</taxon>
        <taxon>Micromonosporales</taxon>
        <taxon>Micromonosporaceae</taxon>
        <taxon>Actinoplanes</taxon>
    </lineage>
</organism>
<name>A0ABS3UMZ1_9ACTN</name>
<dbReference type="RefSeq" id="WP_208469329.1">
    <property type="nucleotide sequence ID" value="NZ_JAGFNS010000014.1"/>
</dbReference>
<feature type="region of interest" description="Disordered" evidence="1">
    <location>
        <begin position="193"/>
        <end position="214"/>
    </location>
</feature>
<evidence type="ECO:0000256" key="1">
    <source>
        <dbReference type="SAM" id="MobiDB-lite"/>
    </source>
</evidence>
<dbReference type="EMBL" id="JAGFNS010000014">
    <property type="protein sequence ID" value="MBO3740137.1"/>
    <property type="molecule type" value="Genomic_DNA"/>
</dbReference>
<evidence type="ECO:0000313" key="3">
    <source>
        <dbReference type="Proteomes" id="UP000679690"/>
    </source>
</evidence>
<proteinExistence type="predicted"/>
<sequence length="225" mass="24075">MLDLDQSRDYVSRYDGVDSSVLTDGSWLLDQPGFWMSLVDGFTGADLWPDLDVLDDITVLYERIRESGTWPVLQVTDHLAVIVWHGYDDEGGIDYVILPPGTGRCLSIAAVEGHGHGPGLSWPEAMRAVDHGRLGTPAQRLLLLLPAVGDADTPPAAIDLVVSALRELVAPEAESGDLHQAAEEMLDSDVTWSTGDTATCEADHAPRGTGGLPPAELALITRALS</sequence>
<protein>
    <recommendedName>
        <fullName evidence="4">SUKH-4 immunity protein</fullName>
    </recommendedName>
</protein>
<gene>
    <name evidence="2" type="ORF">J5X75_21780</name>
</gene>
<evidence type="ECO:0000313" key="2">
    <source>
        <dbReference type="EMBL" id="MBO3740137.1"/>
    </source>
</evidence>
<keyword evidence="3" id="KW-1185">Reference proteome</keyword>
<reference evidence="2 3" key="1">
    <citation type="submission" date="2021-03" db="EMBL/GenBank/DDBJ databases">
        <title>Actinoplanes flavus sp. nov., a novel actinomycete isolated from Coconut Palm rhizosphere soil.</title>
        <authorList>
            <person name="Luo X."/>
        </authorList>
    </citation>
    <scope>NUCLEOTIDE SEQUENCE [LARGE SCALE GENOMIC DNA]</scope>
    <source>
        <strain evidence="2 3">NEAU-H7</strain>
    </source>
</reference>
<comment type="caution">
    <text evidence="2">The sequence shown here is derived from an EMBL/GenBank/DDBJ whole genome shotgun (WGS) entry which is preliminary data.</text>
</comment>
<dbReference type="Proteomes" id="UP000679690">
    <property type="component" value="Unassembled WGS sequence"/>
</dbReference>